<dbReference type="EMBL" id="CAJNOG010000717">
    <property type="protein sequence ID" value="CAF1343013.1"/>
    <property type="molecule type" value="Genomic_DNA"/>
</dbReference>
<keyword evidence="1" id="KW-0472">Membrane</keyword>
<organism evidence="2 3">
    <name type="scientific">Adineta steineri</name>
    <dbReference type="NCBI Taxonomy" id="433720"/>
    <lineage>
        <taxon>Eukaryota</taxon>
        <taxon>Metazoa</taxon>
        <taxon>Spiralia</taxon>
        <taxon>Gnathifera</taxon>
        <taxon>Rotifera</taxon>
        <taxon>Eurotatoria</taxon>
        <taxon>Bdelloidea</taxon>
        <taxon>Adinetida</taxon>
        <taxon>Adinetidae</taxon>
        <taxon>Adineta</taxon>
    </lineage>
</organism>
<accession>A0A815GT15</accession>
<evidence type="ECO:0000256" key="1">
    <source>
        <dbReference type="SAM" id="Phobius"/>
    </source>
</evidence>
<protein>
    <submittedName>
        <fullName evidence="2">Uncharacterized protein</fullName>
    </submittedName>
</protein>
<evidence type="ECO:0000313" key="2">
    <source>
        <dbReference type="EMBL" id="CAF1343013.1"/>
    </source>
</evidence>
<dbReference type="Proteomes" id="UP000663845">
    <property type="component" value="Unassembled WGS sequence"/>
</dbReference>
<proteinExistence type="predicted"/>
<name>A0A815GT15_9BILA</name>
<reference evidence="2" key="1">
    <citation type="submission" date="2021-02" db="EMBL/GenBank/DDBJ databases">
        <authorList>
            <person name="Nowell W R."/>
        </authorList>
    </citation>
    <scope>NUCLEOTIDE SEQUENCE</scope>
</reference>
<evidence type="ECO:0000313" key="3">
    <source>
        <dbReference type="Proteomes" id="UP000663845"/>
    </source>
</evidence>
<feature type="transmembrane region" description="Helical" evidence="1">
    <location>
        <begin position="37"/>
        <end position="55"/>
    </location>
</feature>
<gene>
    <name evidence="2" type="ORF">JYZ213_LOCUS34605</name>
</gene>
<dbReference type="AlphaFoldDB" id="A0A815GT15"/>
<keyword evidence="1" id="KW-0812">Transmembrane</keyword>
<keyword evidence="1" id="KW-1133">Transmembrane helix</keyword>
<sequence length="134" mass="15700">MLLHKTFTNLNLFIVRDFSSSIDRMAAKRLGQWATRLYIILFIIGLSIPSLYTIIRSQTLTKTYLKPSFKLYEKLQRDHENALECPCSSIATTYNEFVKIDARFHEVSKNRIKNSIFEIMNMFLSKNVINLTDQ</sequence>
<comment type="caution">
    <text evidence="2">The sequence shown here is derived from an EMBL/GenBank/DDBJ whole genome shotgun (WGS) entry which is preliminary data.</text>
</comment>